<reference evidence="1" key="1">
    <citation type="journal article" date="2014" name="Front. Microbiol.">
        <title>High frequency of phylogenetically diverse reductive dehalogenase-homologous genes in deep subseafloor sedimentary metagenomes.</title>
        <authorList>
            <person name="Kawai M."/>
            <person name="Futagami T."/>
            <person name="Toyoda A."/>
            <person name="Takaki Y."/>
            <person name="Nishi S."/>
            <person name="Hori S."/>
            <person name="Arai W."/>
            <person name="Tsubouchi T."/>
            <person name="Morono Y."/>
            <person name="Uchiyama I."/>
            <person name="Ito T."/>
            <person name="Fujiyama A."/>
            <person name="Inagaki F."/>
            <person name="Takami H."/>
        </authorList>
    </citation>
    <scope>NUCLEOTIDE SEQUENCE</scope>
    <source>
        <strain evidence="1">Expedition CK06-06</strain>
    </source>
</reference>
<dbReference type="AlphaFoldDB" id="X1W043"/>
<dbReference type="EMBL" id="BARW01035334">
    <property type="protein sequence ID" value="GAJ19555.1"/>
    <property type="molecule type" value="Genomic_DNA"/>
</dbReference>
<gene>
    <name evidence="1" type="ORF">S12H4_55131</name>
</gene>
<accession>X1W043</accession>
<organism evidence="1">
    <name type="scientific">marine sediment metagenome</name>
    <dbReference type="NCBI Taxonomy" id="412755"/>
    <lineage>
        <taxon>unclassified sequences</taxon>
        <taxon>metagenomes</taxon>
        <taxon>ecological metagenomes</taxon>
    </lineage>
</organism>
<feature type="non-terminal residue" evidence="1">
    <location>
        <position position="1"/>
    </location>
</feature>
<protein>
    <submittedName>
        <fullName evidence="1">Uncharacterized protein</fullName>
    </submittedName>
</protein>
<comment type="caution">
    <text evidence="1">The sequence shown here is derived from an EMBL/GenBank/DDBJ whole genome shotgun (WGS) entry which is preliminary data.</text>
</comment>
<proteinExistence type="predicted"/>
<name>X1W043_9ZZZZ</name>
<sequence>ADGRLLVQEERFVTEAYTSGTGTPIRIGLVNTVEKVLALDTYVSGYPEAKVAAPLADAKVSGDVVLVGLRRADVTISAGMASNLFAFGALAHITSGKGWMEELTSGLSQISGKLKILVNVRVAFPFRRSSESLINSIACTYDIGSYRSKVVGCVWG</sequence>
<evidence type="ECO:0000313" key="1">
    <source>
        <dbReference type="EMBL" id="GAJ19555.1"/>
    </source>
</evidence>